<feature type="region of interest" description="Disordered" evidence="1">
    <location>
        <begin position="239"/>
        <end position="327"/>
    </location>
</feature>
<gene>
    <name evidence="2" type="ORF">PSFLO_02951</name>
</gene>
<feature type="compositionally biased region" description="Low complexity" evidence="1">
    <location>
        <begin position="254"/>
        <end position="276"/>
    </location>
</feature>
<feature type="region of interest" description="Disordered" evidence="1">
    <location>
        <begin position="849"/>
        <end position="873"/>
    </location>
</feature>
<name>A0A5C3F0N1_9BASI</name>
<accession>A0A5C3F0N1</accession>
<keyword evidence="3" id="KW-1185">Reference proteome</keyword>
<feature type="region of interest" description="Disordered" evidence="1">
    <location>
        <begin position="158"/>
        <end position="186"/>
    </location>
</feature>
<dbReference type="AlphaFoldDB" id="A0A5C3F0N1"/>
<evidence type="ECO:0000313" key="2">
    <source>
        <dbReference type="EMBL" id="SPO37476.1"/>
    </source>
</evidence>
<protein>
    <submittedName>
        <fullName evidence="2">Uncharacterized protein</fullName>
    </submittedName>
</protein>
<feature type="region of interest" description="Disordered" evidence="1">
    <location>
        <begin position="786"/>
        <end position="818"/>
    </location>
</feature>
<evidence type="ECO:0000256" key="1">
    <source>
        <dbReference type="SAM" id="MobiDB-lite"/>
    </source>
</evidence>
<feature type="compositionally biased region" description="Basic and acidic residues" evidence="1">
    <location>
        <begin position="793"/>
        <end position="814"/>
    </location>
</feature>
<reference evidence="2 3" key="1">
    <citation type="submission" date="2018-03" db="EMBL/GenBank/DDBJ databases">
        <authorList>
            <person name="Guldener U."/>
        </authorList>
    </citation>
    <scope>NUCLEOTIDE SEQUENCE [LARGE SCALE GENOMIC DNA]</scope>
    <source>
        <strain evidence="2 3">DAOM196992</strain>
    </source>
</reference>
<feature type="region of interest" description="Disordered" evidence="1">
    <location>
        <begin position="529"/>
        <end position="555"/>
    </location>
</feature>
<dbReference type="EMBL" id="OOIP01000007">
    <property type="protein sequence ID" value="SPO37476.1"/>
    <property type="molecule type" value="Genomic_DNA"/>
</dbReference>
<proteinExistence type="predicted"/>
<organism evidence="2 3">
    <name type="scientific">Pseudozyma flocculosa</name>
    <dbReference type="NCBI Taxonomy" id="84751"/>
    <lineage>
        <taxon>Eukaryota</taxon>
        <taxon>Fungi</taxon>
        <taxon>Dikarya</taxon>
        <taxon>Basidiomycota</taxon>
        <taxon>Ustilaginomycotina</taxon>
        <taxon>Ustilaginomycetes</taxon>
        <taxon>Ustilaginales</taxon>
        <taxon>Ustilaginaceae</taxon>
        <taxon>Pseudozyma</taxon>
    </lineage>
</organism>
<dbReference type="OrthoDB" id="2337158at2759"/>
<feature type="compositionally biased region" description="Acidic residues" evidence="1">
    <location>
        <begin position="313"/>
        <end position="322"/>
    </location>
</feature>
<dbReference type="Proteomes" id="UP000323386">
    <property type="component" value="Unassembled WGS sequence"/>
</dbReference>
<evidence type="ECO:0000313" key="3">
    <source>
        <dbReference type="Proteomes" id="UP000323386"/>
    </source>
</evidence>
<sequence length="873" mass="96182">MQAAEQELKNVAGPSRIQQLPHGLYQLVEDCFDEEQYDHALSLIDELRAESIRPSESQVRRLFALSLCSLPAHPTTLPVSNAKAPLEQDDRDAAQRRQIKLLRSRHRPSQCAISTASRLLLQLGKSWLHPTVASARRIAAQDAHFARYILSTLPSHVEDDTASHTAKRPARASASPDYAEQRDRSTPLARWMQERFKTAEDVWDLLSGGRTASPDPRSQQGRLVDEFWLSDRERRLVEEQVQARASRTSHRQPAASSSNAASQAHSGPYASASDSDSSSEEGWRASKHTAATRPVQNNRPMRTSRRGLGRQVDDEDDGEDLDGANPALRLTDGAWRTLRVLVELWQLESSLDEQQQQRGCFVDQFPPSEQRKKLLSSPWRQRAKTYAVGSDTGSSEVRKALDVAFSFPGAIPTLWWRDAAAAAKEADQDTATSERRRAELAWRRRDAQDDLEEAVQRRVEAATALLALMFAHARRSLLDQSAVIRGTAIRLSSLDADDVRRLAIRLQRVEPGMLAESLLAHLALISGSPGSKAEGDGARANGGGSGRRGKDGGRQDSRGVFVLRLHGTAFYVRRRFVEELTSADRLRSALGRLARQDVVYADVRSWIDEPANAALYRQTDVFAPTNAGGGNDDDDSGDEDEEGIAWFAYRTLMKHDRRTTALSASPASTLSSSQSSSRSTAHRVGALLRLHTITEQVRTVQIKWFVLLCLMEMHQQATTVLEDLSQTPTSPVNAVAAAADSDVTSIQAAIRSTLPGLEAAIQQDVDEVQLAIDAMHTYEEKANKAVAAAAASPRKDQQSKRKAKHGVEDQKEAAAAELPTVGETAKRCEEQVRSIRDLVEVIRVFRSQPEWKGGAGNEQESAMAAEEGDDAIA</sequence>